<proteinExistence type="inferred from homology"/>
<organism evidence="5 6">
    <name type="scientific">Vermiconidia calcicola</name>
    <dbReference type="NCBI Taxonomy" id="1690605"/>
    <lineage>
        <taxon>Eukaryota</taxon>
        <taxon>Fungi</taxon>
        <taxon>Dikarya</taxon>
        <taxon>Ascomycota</taxon>
        <taxon>Pezizomycotina</taxon>
        <taxon>Dothideomycetes</taxon>
        <taxon>Dothideomycetidae</taxon>
        <taxon>Mycosphaerellales</taxon>
        <taxon>Extremaceae</taxon>
        <taxon>Vermiconidia</taxon>
    </lineage>
</organism>
<dbReference type="AlphaFoldDB" id="A0AAV9PZ73"/>
<dbReference type="GO" id="GO:0006412">
    <property type="term" value="P:translation"/>
    <property type="evidence" value="ECO:0007669"/>
    <property type="project" value="InterPro"/>
</dbReference>
<keyword evidence="3" id="KW-0687">Ribonucleoprotein</keyword>
<dbReference type="Gene3D" id="3.40.1370.10">
    <property type="match status" value="1"/>
</dbReference>
<dbReference type="PANTHER" id="PTHR10746:SF6">
    <property type="entry name" value="LARGE RIBOSOMAL SUBUNIT PROTEIN UL4M"/>
    <property type="match status" value="1"/>
</dbReference>
<name>A0AAV9PZ73_9PEZI</name>
<evidence type="ECO:0000256" key="4">
    <source>
        <dbReference type="ARBA" id="ARBA00040565"/>
    </source>
</evidence>
<dbReference type="InterPro" id="IPR002136">
    <property type="entry name" value="Ribosomal_uL4"/>
</dbReference>
<reference evidence="5 6" key="1">
    <citation type="submission" date="2023-06" db="EMBL/GenBank/DDBJ databases">
        <title>Black Yeasts Isolated from many extreme environments.</title>
        <authorList>
            <person name="Coleine C."/>
            <person name="Stajich J.E."/>
            <person name="Selbmann L."/>
        </authorList>
    </citation>
    <scope>NUCLEOTIDE SEQUENCE [LARGE SCALE GENOMIC DNA]</scope>
    <source>
        <strain evidence="5 6">CCFEE 5887</strain>
    </source>
</reference>
<dbReference type="Proteomes" id="UP001345827">
    <property type="component" value="Unassembled WGS sequence"/>
</dbReference>
<dbReference type="PANTHER" id="PTHR10746">
    <property type="entry name" value="50S RIBOSOMAL PROTEIN L4"/>
    <property type="match status" value="1"/>
</dbReference>
<evidence type="ECO:0000256" key="1">
    <source>
        <dbReference type="ARBA" id="ARBA00010528"/>
    </source>
</evidence>
<dbReference type="EMBL" id="JAXLQG010000015">
    <property type="protein sequence ID" value="KAK5532424.1"/>
    <property type="molecule type" value="Genomic_DNA"/>
</dbReference>
<sequence>MAHTSASQNLLCLVRGVKRLNIADPLMQCLAPRLTRPFAAQADLPVSDIVKEINAGLDTSSPTISTSTQSTSSPTNSHILETPVLKTLYSWPDLEPQKFAWYKPEYLDVPMRRDILHRAVIYEADATRQGTASTKWRFDVHGSNRKLYAQKGTGRARVRDKKSPIRRGGGVAFGPKPRDFSSELQRKVYSQAFRIALSYRQRKGELVVLNNGIKLPSEDIGARWLNNVFEANNWGKEHGRSLLVTNTLESEEPRIFEEMDQVGEHGVIKDIDDVDVKDLLETGRVVIEKQALFRLLTKYLGIRYADRDLVGLEDRPATYV</sequence>
<dbReference type="InterPro" id="IPR023574">
    <property type="entry name" value="Ribosomal_uL4_dom_sf"/>
</dbReference>
<dbReference type="GO" id="GO:0005840">
    <property type="term" value="C:ribosome"/>
    <property type="evidence" value="ECO:0007669"/>
    <property type="project" value="UniProtKB-KW"/>
</dbReference>
<dbReference type="NCBIfam" id="TIGR03953">
    <property type="entry name" value="rplD_bact"/>
    <property type="match status" value="1"/>
</dbReference>
<evidence type="ECO:0000256" key="2">
    <source>
        <dbReference type="ARBA" id="ARBA00022980"/>
    </source>
</evidence>
<keyword evidence="2 5" id="KW-0689">Ribosomal protein</keyword>
<gene>
    <name evidence="5" type="primary">yml6</name>
    <name evidence="5" type="ORF">LTR25_007957</name>
</gene>
<keyword evidence="6" id="KW-1185">Reference proteome</keyword>
<evidence type="ECO:0000256" key="3">
    <source>
        <dbReference type="ARBA" id="ARBA00023274"/>
    </source>
</evidence>
<accession>A0AAV9PZ73</accession>
<evidence type="ECO:0000313" key="5">
    <source>
        <dbReference type="EMBL" id="KAK5532424.1"/>
    </source>
</evidence>
<comment type="similarity">
    <text evidence="1">Belongs to the universal ribosomal protein uL4 family.</text>
</comment>
<comment type="caution">
    <text evidence="5">The sequence shown here is derived from an EMBL/GenBank/DDBJ whole genome shotgun (WGS) entry which is preliminary data.</text>
</comment>
<dbReference type="GO" id="GO:1990904">
    <property type="term" value="C:ribonucleoprotein complex"/>
    <property type="evidence" value="ECO:0007669"/>
    <property type="project" value="UniProtKB-KW"/>
</dbReference>
<dbReference type="Pfam" id="PF00573">
    <property type="entry name" value="Ribosomal_L4"/>
    <property type="match status" value="1"/>
</dbReference>
<dbReference type="GO" id="GO:0003735">
    <property type="term" value="F:structural constituent of ribosome"/>
    <property type="evidence" value="ECO:0007669"/>
    <property type="project" value="InterPro"/>
</dbReference>
<dbReference type="InterPro" id="IPR013005">
    <property type="entry name" value="Ribosomal_uL4-like"/>
</dbReference>
<evidence type="ECO:0000313" key="6">
    <source>
        <dbReference type="Proteomes" id="UP001345827"/>
    </source>
</evidence>
<dbReference type="SUPFAM" id="SSF52166">
    <property type="entry name" value="Ribosomal protein L4"/>
    <property type="match status" value="1"/>
</dbReference>
<protein>
    <recommendedName>
        <fullName evidence="4">Large ribosomal subunit protein uL4m</fullName>
    </recommendedName>
</protein>